<dbReference type="AlphaFoldDB" id="A0A4U0XEW3"/>
<name>A0A4U0XEW3_9PEZI</name>
<comment type="caution">
    <text evidence="2">The sequence shown here is derived from an EMBL/GenBank/DDBJ whole genome shotgun (WGS) entry which is preliminary data.</text>
</comment>
<feature type="region of interest" description="Disordered" evidence="1">
    <location>
        <begin position="1"/>
        <end position="23"/>
    </location>
</feature>
<evidence type="ECO:0000256" key="1">
    <source>
        <dbReference type="SAM" id="MobiDB-lite"/>
    </source>
</evidence>
<sequence>MGGSPFGGLNRPPLGMPGPFGPAAQALGNGYPSPFMNQYPGYGYPFYNYDDDDYYDNLQDVWAAEEVDGVGVGGEEEEEEGGVAASAAFLAPYVEEIPDDALRQ</sequence>
<proteinExistence type="predicted"/>
<reference evidence="2 3" key="1">
    <citation type="submission" date="2017-03" db="EMBL/GenBank/DDBJ databases">
        <title>Genomes of endolithic fungi from Antarctica.</title>
        <authorList>
            <person name="Coleine C."/>
            <person name="Masonjones S."/>
            <person name="Stajich J.E."/>
        </authorList>
    </citation>
    <scope>NUCLEOTIDE SEQUENCE [LARGE SCALE GENOMIC DNA]</scope>
    <source>
        <strain evidence="2 3">CCFEE 5184</strain>
    </source>
</reference>
<evidence type="ECO:0000313" key="2">
    <source>
        <dbReference type="EMBL" id="TKA75410.1"/>
    </source>
</evidence>
<protein>
    <submittedName>
        <fullName evidence="2">Uncharacterized protein</fullName>
    </submittedName>
</protein>
<evidence type="ECO:0000313" key="3">
    <source>
        <dbReference type="Proteomes" id="UP000309340"/>
    </source>
</evidence>
<gene>
    <name evidence="2" type="ORF">B0A55_05786</name>
</gene>
<keyword evidence="3" id="KW-1185">Reference proteome</keyword>
<dbReference type="EMBL" id="NAJQ01000194">
    <property type="protein sequence ID" value="TKA75410.1"/>
    <property type="molecule type" value="Genomic_DNA"/>
</dbReference>
<accession>A0A4U0XEW3</accession>
<organism evidence="2 3">
    <name type="scientific">Friedmanniomyces simplex</name>
    <dbReference type="NCBI Taxonomy" id="329884"/>
    <lineage>
        <taxon>Eukaryota</taxon>
        <taxon>Fungi</taxon>
        <taxon>Dikarya</taxon>
        <taxon>Ascomycota</taxon>
        <taxon>Pezizomycotina</taxon>
        <taxon>Dothideomycetes</taxon>
        <taxon>Dothideomycetidae</taxon>
        <taxon>Mycosphaerellales</taxon>
        <taxon>Teratosphaeriaceae</taxon>
        <taxon>Friedmanniomyces</taxon>
    </lineage>
</organism>
<dbReference type="Proteomes" id="UP000309340">
    <property type="component" value="Unassembled WGS sequence"/>
</dbReference>